<evidence type="ECO:0000313" key="2">
    <source>
        <dbReference type="EMBL" id="MYL50288.1"/>
    </source>
</evidence>
<feature type="compositionally biased region" description="Polar residues" evidence="1">
    <location>
        <begin position="310"/>
        <end position="321"/>
    </location>
</feature>
<evidence type="ECO:0008006" key="4">
    <source>
        <dbReference type="Google" id="ProtNLM"/>
    </source>
</evidence>
<feature type="compositionally biased region" description="Basic and acidic residues" evidence="1">
    <location>
        <begin position="322"/>
        <end position="338"/>
    </location>
</feature>
<proteinExistence type="predicted"/>
<protein>
    <recommendedName>
        <fullName evidence="4">ParB/Sulfiredoxin domain-containing protein</fullName>
    </recommendedName>
</protein>
<accession>A0A845EGF5</accession>
<dbReference type="RefSeq" id="WP_160915611.1">
    <property type="nucleotide sequence ID" value="NZ_WMEZ01000004.1"/>
</dbReference>
<gene>
    <name evidence="2" type="ORF">GLV98_12390</name>
</gene>
<reference evidence="2 3" key="1">
    <citation type="submission" date="2019-11" db="EMBL/GenBank/DDBJ databases">
        <title>Genome sequences of 17 halophilic strains isolated from different environments.</title>
        <authorList>
            <person name="Furrow R.E."/>
        </authorList>
    </citation>
    <scope>NUCLEOTIDE SEQUENCE [LARGE SCALE GENOMIC DNA]</scope>
    <source>
        <strain evidence="2 3">22505_10_Sand</strain>
    </source>
</reference>
<dbReference type="AlphaFoldDB" id="A0A845EGF5"/>
<comment type="caution">
    <text evidence="2">The sequence shown here is derived from an EMBL/GenBank/DDBJ whole genome shotgun (WGS) entry which is preliminary data.</text>
</comment>
<dbReference type="OrthoDB" id="9769293at2"/>
<dbReference type="EMBL" id="WMEZ01000004">
    <property type="protein sequence ID" value="MYL50288.1"/>
    <property type="molecule type" value="Genomic_DNA"/>
</dbReference>
<feature type="region of interest" description="Disordered" evidence="1">
    <location>
        <begin position="269"/>
        <end position="355"/>
    </location>
</feature>
<dbReference type="Proteomes" id="UP000447393">
    <property type="component" value="Unassembled WGS sequence"/>
</dbReference>
<evidence type="ECO:0000256" key="1">
    <source>
        <dbReference type="SAM" id="MobiDB-lite"/>
    </source>
</evidence>
<evidence type="ECO:0000313" key="3">
    <source>
        <dbReference type="Proteomes" id="UP000447393"/>
    </source>
</evidence>
<sequence>MSHEMKNISLNNIEVYVKNPRFEPQVDENAEMAKILSNKKTIKLIEHIAENGPDPSDLLLVVYSEELGHYISMEGNRRLTSIKTLNAPENIPYELPEREKLIKKVKRIREANNYTPIESLNCVYFHSEDDPLLYEWIKIKHDGESDGAGRVRWDSPMKGRFSKTDDFRNFFVNFLEEFYGSLDSNFGITNLDRLLQDPDIRTIIGITIDRRNQEIRFVNNDAKKKLYYIIQGFSTKKFQVGDIYTKEDRKIFADQFLIKNDDWKDSPINFASSSYPIQNPPNEDTNTEKTDETPKENAAKENEPFEEETSPGNDVNSTPDPDNNHEITTDNGNEEKENTQGIMGEDGDETKRQKRTTDIYKSKKLIPTVFDFQQHFKQENKIVRTLRELKKIDVDEFQISSIFLIRSLLESYVHVYIDEHLKDGLPKVKGVAKQRDKRKDLRELLLQIKSHLETHYEVHAEIPMLIHEISNKSDNNNPMTSLINFYVHSTISFPEKRTVIDSWIKTGPIIQCLDSILVREIKLKQPENTL</sequence>
<name>A0A845EGF5_9BACI</name>
<organism evidence="2 3">
    <name type="scientific">Halobacillus litoralis</name>
    <dbReference type="NCBI Taxonomy" id="45668"/>
    <lineage>
        <taxon>Bacteria</taxon>
        <taxon>Bacillati</taxon>
        <taxon>Bacillota</taxon>
        <taxon>Bacilli</taxon>
        <taxon>Bacillales</taxon>
        <taxon>Bacillaceae</taxon>
        <taxon>Halobacillus</taxon>
    </lineage>
</organism>
<feature type="compositionally biased region" description="Basic and acidic residues" evidence="1">
    <location>
        <begin position="286"/>
        <end position="303"/>
    </location>
</feature>